<organism evidence="4 5">
    <name type="scientific">Dendroctonus ponderosae</name>
    <name type="common">Mountain pine beetle</name>
    <dbReference type="NCBI Taxonomy" id="77166"/>
    <lineage>
        <taxon>Eukaryota</taxon>
        <taxon>Metazoa</taxon>
        <taxon>Ecdysozoa</taxon>
        <taxon>Arthropoda</taxon>
        <taxon>Hexapoda</taxon>
        <taxon>Insecta</taxon>
        <taxon>Pterygota</taxon>
        <taxon>Neoptera</taxon>
        <taxon>Endopterygota</taxon>
        <taxon>Coleoptera</taxon>
        <taxon>Polyphaga</taxon>
        <taxon>Cucujiformia</taxon>
        <taxon>Curculionidae</taxon>
        <taxon>Scolytinae</taxon>
        <taxon>Dendroctonus</taxon>
    </lineage>
</organism>
<dbReference type="InterPro" id="IPR002110">
    <property type="entry name" value="Ankyrin_rpt"/>
</dbReference>
<gene>
    <name evidence="4" type="ORF">D910_08478</name>
</gene>
<feature type="repeat" description="ANK" evidence="3">
    <location>
        <begin position="552"/>
        <end position="586"/>
    </location>
</feature>
<feature type="repeat" description="ANK" evidence="3">
    <location>
        <begin position="198"/>
        <end position="230"/>
    </location>
</feature>
<evidence type="ECO:0000256" key="2">
    <source>
        <dbReference type="ARBA" id="ARBA00023043"/>
    </source>
</evidence>
<dbReference type="Pfam" id="PF12796">
    <property type="entry name" value="Ank_2"/>
    <property type="match status" value="3"/>
</dbReference>
<evidence type="ECO:0008006" key="6">
    <source>
        <dbReference type="Google" id="ProtNLM"/>
    </source>
</evidence>
<evidence type="ECO:0000256" key="1">
    <source>
        <dbReference type="ARBA" id="ARBA00022737"/>
    </source>
</evidence>
<keyword evidence="1" id="KW-0677">Repeat</keyword>
<proteinExistence type="predicted"/>
<dbReference type="Proteomes" id="UP000030742">
    <property type="component" value="Unassembled WGS sequence"/>
</dbReference>
<protein>
    <recommendedName>
        <fullName evidence="6">Protein fem-1 homolog C</fullName>
    </recommendedName>
</protein>
<dbReference type="SMART" id="SM00248">
    <property type="entry name" value="ANK"/>
    <property type="match status" value="8"/>
</dbReference>
<reference evidence="4 5" key="1">
    <citation type="journal article" date="2013" name="Genome Biol.">
        <title>Draft genome of the mountain pine beetle, Dendroctonus ponderosae Hopkins, a major forest pest.</title>
        <authorList>
            <person name="Keeling C.I."/>
            <person name="Yuen M.M."/>
            <person name="Liao N.Y."/>
            <person name="Docking T.R."/>
            <person name="Chan S.K."/>
            <person name="Taylor G.A."/>
            <person name="Palmquist D.L."/>
            <person name="Jackman S.D."/>
            <person name="Nguyen A."/>
            <person name="Li M."/>
            <person name="Henderson H."/>
            <person name="Janes J.K."/>
            <person name="Zhao Y."/>
            <person name="Pandoh P."/>
            <person name="Moore R."/>
            <person name="Sperling F.A."/>
            <person name="Huber D.P."/>
            <person name="Birol I."/>
            <person name="Jones S.J."/>
            <person name="Bohlmann J."/>
        </authorList>
    </citation>
    <scope>NUCLEOTIDE SEQUENCE</scope>
</reference>
<dbReference type="OrthoDB" id="3246549at2759"/>
<evidence type="ECO:0000313" key="4">
    <source>
        <dbReference type="EMBL" id="ERL91138.1"/>
    </source>
</evidence>
<sequence>MWHHVKSSLAIEKDELFHDLVDDLSRSGPSARLSFAIRNRIEWFSLETRREIVNRRKFNCSPLFLACQKGQPEIVEYLITACGADIEQEGTYEVLDDRSVHIVTPLWCASVSGHLNVLQILVKHGANVNAVSDSGSTPIRSACFMTHIEVVKFLVKHGAEINKANYNGGTCLINSVQSAKLCLFLLENGANVKAKDNQNKTALHYAIQEHRLETAKMLIAFGADLNAKSKHGDDALQLTCLKGAGDIFEYLIENVAYPPEKIANAHELMGSTFFDEHNDVSYCLHHWKRALEIRNQHGLLPKQPAMPPLSCYRFEKEFEKQAELMEMDLDRLRIQSLLIVERVLGTQHKDTIFRLMFRGAAFADVLRYQRCADLWRRALELRIQKDTVICTDTCFCAQALVKHLLDFNNRSVLMKIDNMEQRFQDIVQAFKLLVENSVEVRPLLLIRPQHKKQLDYYSKVIKCIAHLIHLMIETAKTDANQVIVRKLVRELIKDNIRCFLSGESLLHLCVSKLNTVTSSYFRDDDPIMVFPSNSVVKLMLQCGAPVNARSDNGLTPLHIASMPYNYCPKMLSILLKFDAHLDQPDRKGCTALQILLSNKYDFGQICLLDYMSLRCLCASRIVQSKIAYVGQIPRSLESVVRQHDPEFKPVEM</sequence>
<evidence type="ECO:0000313" key="5">
    <source>
        <dbReference type="Proteomes" id="UP000030742"/>
    </source>
</evidence>
<dbReference type="FunFam" id="1.25.40.20:FF:000466">
    <property type="entry name" value="Mann-cup, isoform B"/>
    <property type="match status" value="1"/>
</dbReference>
<name>U4UFK3_DENPD</name>
<dbReference type="Pfam" id="PF13606">
    <property type="entry name" value="Ank_3"/>
    <property type="match status" value="1"/>
</dbReference>
<keyword evidence="2 3" id="KW-0040">ANK repeat</keyword>
<dbReference type="SUPFAM" id="SSF48403">
    <property type="entry name" value="Ankyrin repeat"/>
    <property type="match status" value="2"/>
</dbReference>
<dbReference type="STRING" id="77166.U4UFK3"/>
<accession>U4UFK3</accession>
<feature type="repeat" description="ANK" evidence="3">
    <location>
        <begin position="134"/>
        <end position="166"/>
    </location>
</feature>
<dbReference type="PROSITE" id="PS50088">
    <property type="entry name" value="ANK_REPEAT"/>
    <property type="match status" value="4"/>
</dbReference>
<dbReference type="EMBL" id="KB632275">
    <property type="protein sequence ID" value="ERL91138.1"/>
    <property type="molecule type" value="Genomic_DNA"/>
</dbReference>
<dbReference type="PROSITE" id="PS50297">
    <property type="entry name" value="ANK_REP_REGION"/>
    <property type="match status" value="3"/>
</dbReference>
<feature type="repeat" description="ANK" evidence="3">
    <location>
        <begin position="101"/>
        <end position="133"/>
    </location>
</feature>
<dbReference type="PANTHER" id="PTHR24173:SF82">
    <property type="entry name" value="FI19351P1"/>
    <property type="match status" value="1"/>
</dbReference>
<dbReference type="InterPro" id="IPR036770">
    <property type="entry name" value="Ankyrin_rpt-contain_sf"/>
</dbReference>
<dbReference type="Gene3D" id="1.25.40.20">
    <property type="entry name" value="Ankyrin repeat-containing domain"/>
    <property type="match status" value="3"/>
</dbReference>
<dbReference type="AlphaFoldDB" id="U4UFK3"/>
<dbReference type="PANTHER" id="PTHR24173">
    <property type="entry name" value="ANKYRIN REPEAT CONTAINING"/>
    <property type="match status" value="1"/>
</dbReference>
<evidence type="ECO:0000256" key="3">
    <source>
        <dbReference type="PROSITE-ProRule" id="PRU00023"/>
    </source>
</evidence>